<dbReference type="PANTHER" id="PTHR39962:SF1">
    <property type="entry name" value="LPXI FAMILY PROTEIN"/>
    <property type="match status" value="1"/>
</dbReference>
<evidence type="ECO:0000259" key="1">
    <source>
        <dbReference type="Pfam" id="PF06230"/>
    </source>
</evidence>
<organism evidence="3 4">
    <name type="scientific">Candidatus Sherwoodlollariibacterium unditelluris</name>
    <dbReference type="NCBI Taxonomy" id="1974757"/>
    <lineage>
        <taxon>Bacteria</taxon>
        <taxon>Pseudomonadati</taxon>
        <taxon>Candidatus Omnitrophota</taxon>
        <taxon>Candidatus Sherwoodlollariibacterium</taxon>
    </lineage>
</organism>
<dbReference type="Proteomes" id="UP000231292">
    <property type="component" value="Unassembled WGS sequence"/>
</dbReference>
<reference evidence="3 4" key="1">
    <citation type="submission" date="2017-09" db="EMBL/GenBank/DDBJ databases">
        <title>Depth-based differentiation of microbial function through sediment-hosted aquifers and enrichment of novel symbionts in the deep terrestrial subsurface.</title>
        <authorList>
            <person name="Probst A.J."/>
            <person name="Ladd B."/>
            <person name="Jarett J.K."/>
            <person name="Geller-Mcgrath D.E."/>
            <person name="Sieber C.M."/>
            <person name="Emerson J.B."/>
            <person name="Anantharaman K."/>
            <person name="Thomas B.C."/>
            <person name="Malmstrom R."/>
            <person name="Stieglmeier M."/>
            <person name="Klingl A."/>
            <person name="Woyke T."/>
            <person name="Ryan C.M."/>
            <person name="Banfield J.F."/>
        </authorList>
    </citation>
    <scope>NUCLEOTIDE SEQUENCE [LARGE SCALE GENOMIC DNA]</scope>
    <source>
        <strain evidence="3">CG23_combo_of_CG06-09_8_20_14_all_41_10</strain>
    </source>
</reference>
<feature type="domain" description="LpxI C-terminal" evidence="1">
    <location>
        <begin position="136"/>
        <end position="265"/>
    </location>
</feature>
<evidence type="ECO:0000313" key="3">
    <source>
        <dbReference type="EMBL" id="PIP19673.1"/>
    </source>
</evidence>
<dbReference type="EMBL" id="PCRK01000027">
    <property type="protein sequence ID" value="PIP19673.1"/>
    <property type="molecule type" value="Genomic_DNA"/>
</dbReference>
<feature type="domain" description="LpxI N-terminal" evidence="2">
    <location>
        <begin position="3"/>
        <end position="132"/>
    </location>
</feature>
<dbReference type="Gene3D" id="3.40.140.80">
    <property type="match status" value="1"/>
</dbReference>
<dbReference type="InterPro" id="IPR053174">
    <property type="entry name" value="LpxI"/>
</dbReference>
<dbReference type="AlphaFoldDB" id="A0A2G9YLS9"/>
<evidence type="ECO:0008006" key="5">
    <source>
        <dbReference type="Google" id="ProtNLM"/>
    </source>
</evidence>
<protein>
    <recommendedName>
        <fullName evidence="5">DUF1009 domain-containing protein</fullName>
    </recommendedName>
</protein>
<dbReference type="Pfam" id="PF06230">
    <property type="entry name" value="LpxI_C"/>
    <property type="match status" value="1"/>
</dbReference>
<gene>
    <name evidence="3" type="ORF">COX41_01615</name>
</gene>
<dbReference type="InterPro" id="IPR010415">
    <property type="entry name" value="LpxI_C"/>
</dbReference>
<proteinExistence type="predicted"/>
<dbReference type="Pfam" id="PF17930">
    <property type="entry name" value="LpxI_N"/>
    <property type="match status" value="1"/>
</dbReference>
<comment type="caution">
    <text evidence="3">The sequence shown here is derived from an EMBL/GenBank/DDBJ whole genome shotgun (WGS) entry which is preliminary data.</text>
</comment>
<name>A0A2G9YLS9_9BACT</name>
<dbReference type="InterPro" id="IPR041255">
    <property type="entry name" value="LpxI_N"/>
</dbReference>
<accession>A0A2G9YLS9</accession>
<dbReference type="Gene3D" id="3.40.50.20">
    <property type="match status" value="1"/>
</dbReference>
<evidence type="ECO:0000259" key="2">
    <source>
        <dbReference type="Pfam" id="PF17930"/>
    </source>
</evidence>
<dbReference type="PANTHER" id="PTHR39962">
    <property type="entry name" value="BLL4848 PROTEIN"/>
    <property type="match status" value="1"/>
</dbReference>
<sequence length="267" mass="29028">MEKIGLIAGNRKFPLLFCEGAKKKGYYIVAIAIKGETSPKITKIADKVYWLRLSQFKKLFEVFKAEGIKNVVMAGQISPCRLFSQEVINSQDLQQILSNIKNKKADTIFGAIADKLKTEGLGLLDSTIFIKEFLPKKGALTKQGPGPETWNDVYFGLELAKAIGTLDIGQTVAVKNKAIVAVEALEGTDNLILRAGKLAGGGITVVKVAKPKQDMRFDIPVVGLNTIKRLIKAGAKCLAIEADKTLFIDREVSVKLAERKGIAIVAV</sequence>
<dbReference type="InterPro" id="IPR043167">
    <property type="entry name" value="LpxI_C_sf"/>
</dbReference>
<evidence type="ECO:0000313" key="4">
    <source>
        <dbReference type="Proteomes" id="UP000231292"/>
    </source>
</evidence>